<evidence type="ECO:0000256" key="4">
    <source>
        <dbReference type="ARBA" id="ARBA00022676"/>
    </source>
</evidence>
<dbReference type="Pfam" id="PF02446">
    <property type="entry name" value="Glyco_hydro_77"/>
    <property type="match status" value="1"/>
</dbReference>
<dbReference type="EC" id="2.4.1.25" evidence="3"/>
<dbReference type="NCBIfam" id="TIGR00217">
    <property type="entry name" value="malQ"/>
    <property type="match status" value="1"/>
</dbReference>
<dbReference type="NCBIfam" id="NF011080">
    <property type="entry name" value="PRK14508.1-3"/>
    <property type="match status" value="1"/>
</dbReference>
<dbReference type="InterPro" id="IPR003385">
    <property type="entry name" value="Glyco_hydro_77"/>
</dbReference>
<evidence type="ECO:0000256" key="1">
    <source>
        <dbReference type="ARBA" id="ARBA00000439"/>
    </source>
</evidence>
<dbReference type="PANTHER" id="PTHR32438:SF5">
    <property type="entry name" value="4-ALPHA-GLUCANOTRANSFERASE DPE1, CHLOROPLASTIC_AMYLOPLASTIC"/>
    <property type="match status" value="1"/>
</dbReference>
<name>A0A381SW69_9ZZZZ</name>
<evidence type="ECO:0000256" key="2">
    <source>
        <dbReference type="ARBA" id="ARBA00005684"/>
    </source>
</evidence>
<evidence type="ECO:0000256" key="7">
    <source>
        <dbReference type="ARBA" id="ARBA00031423"/>
    </source>
</evidence>
<organism evidence="9">
    <name type="scientific">marine metagenome</name>
    <dbReference type="NCBI Taxonomy" id="408172"/>
    <lineage>
        <taxon>unclassified sequences</taxon>
        <taxon>metagenomes</taxon>
        <taxon>ecological metagenomes</taxon>
    </lineage>
</organism>
<comment type="similarity">
    <text evidence="2">Belongs to the disproportionating enzyme family.</text>
</comment>
<keyword evidence="5" id="KW-0808">Transferase</keyword>
<dbReference type="GO" id="GO:0004134">
    <property type="term" value="F:4-alpha-glucanotransferase activity"/>
    <property type="evidence" value="ECO:0007669"/>
    <property type="project" value="UniProtKB-EC"/>
</dbReference>
<dbReference type="EMBL" id="UINC01003592">
    <property type="protein sequence ID" value="SVA07644.1"/>
    <property type="molecule type" value="Genomic_DNA"/>
</dbReference>
<accession>A0A381SW69</accession>
<evidence type="ECO:0000256" key="6">
    <source>
        <dbReference type="ARBA" id="ARBA00023277"/>
    </source>
</evidence>
<evidence type="ECO:0000256" key="3">
    <source>
        <dbReference type="ARBA" id="ARBA00012560"/>
    </source>
</evidence>
<evidence type="ECO:0000256" key="5">
    <source>
        <dbReference type="ARBA" id="ARBA00022679"/>
    </source>
</evidence>
<comment type="catalytic activity">
    <reaction evidence="1">
        <text>Transfers a segment of a (1-&gt;4)-alpha-D-glucan to a new position in an acceptor, which may be glucose or a (1-&gt;4)-alpha-D-glucan.</text>
        <dbReference type="EC" id="2.4.1.25"/>
    </reaction>
</comment>
<keyword evidence="6" id="KW-0119">Carbohydrate metabolism</keyword>
<proteinExistence type="inferred from homology"/>
<evidence type="ECO:0000313" key="9">
    <source>
        <dbReference type="EMBL" id="SVA07644.1"/>
    </source>
</evidence>
<protein>
    <recommendedName>
        <fullName evidence="3">4-alpha-glucanotransferase</fullName>
        <ecNumber evidence="3">2.4.1.25</ecNumber>
    </recommendedName>
    <alternativeName>
        <fullName evidence="7">Amylomaltase</fullName>
    </alternativeName>
    <alternativeName>
        <fullName evidence="8">Disproportionating enzyme</fullName>
    </alternativeName>
</protein>
<gene>
    <name evidence="9" type="ORF">METZ01_LOCUS60498</name>
</gene>
<dbReference type="AlphaFoldDB" id="A0A381SW69"/>
<evidence type="ECO:0000256" key="8">
    <source>
        <dbReference type="ARBA" id="ARBA00031501"/>
    </source>
</evidence>
<dbReference type="PANTHER" id="PTHR32438">
    <property type="entry name" value="4-ALPHA-GLUCANOTRANSFERASE DPE1, CHLOROPLASTIC/AMYLOPLASTIC"/>
    <property type="match status" value="1"/>
</dbReference>
<sequence length="503" mass="58140">MYNRSSGILLHPSSLPGNHGIGDFGTAAYKFVDLLSSLRQSLWQVLPLCPVAEGYSPYQSPSAFAGNPLLLSLKLLQEEGILFAEDLKDVPDFSLDFVDFADVEVWKMDKLQLAFKNFEINSTAEQRIFFEQWSADAAFWLEDYATFAAMKIISGGLSWIDWDKGWKFRDSFEIQKFREKHALAISFQKFVQWQFFRQWAALRKYANQHGIRIIGDLPIFVAYDSAEVWSNPELFKLDANQQLNSVAGVPPDYFSETGQHWGNPLYRWEEMRKDGYIWWKNRLRYALEQFDFVRVDHFRGFENYWEIPANAATAAKGEWKEGPGLEFFEEMFKELGELPIIAEDLGLITPAVNLLREKCGFPGMKVLQFAFSDENNAYLPHNYENSNTIVYSGTHDNNTSLGWFRELSELERERMQVYLSKNVQEDSVCYELMRLAWSSTAVFALAPLQDLLGLGDDCRMNLPGTSGGKNWGWRCRSWQMKDLNQHWIVQLTETYGRNKQVTG</sequence>
<dbReference type="Gene3D" id="3.20.20.80">
    <property type="entry name" value="Glycosidases"/>
    <property type="match status" value="1"/>
</dbReference>
<dbReference type="InterPro" id="IPR017853">
    <property type="entry name" value="GH"/>
</dbReference>
<reference evidence="9" key="1">
    <citation type="submission" date="2018-05" db="EMBL/GenBank/DDBJ databases">
        <authorList>
            <person name="Lanie J.A."/>
            <person name="Ng W.-L."/>
            <person name="Kazmierczak K.M."/>
            <person name="Andrzejewski T.M."/>
            <person name="Davidsen T.M."/>
            <person name="Wayne K.J."/>
            <person name="Tettelin H."/>
            <person name="Glass J.I."/>
            <person name="Rusch D."/>
            <person name="Podicherti R."/>
            <person name="Tsui H.-C.T."/>
            <person name="Winkler M.E."/>
        </authorList>
    </citation>
    <scope>NUCLEOTIDE SEQUENCE</scope>
</reference>
<keyword evidence="4" id="KW-0328">Glycosyltransferase</keyword>
<dbReference type="NCBIfam" id="NF011079">
    <property type="entry name" value="PRK14508.1-2"/>
    <property type="match status" value="1"/>
</dbReference>
<dbReference type="GO" id="GO:0005975">
    <property type="term" value="P:carbohydrate metabolic process"/>
    <property type="evidence" value="ECO:0007669"/>
    <property type="project" value="InterPro"/>
</dbReference>
<dbReference type="SUPFAM" id="SSF51445">
    <property type="entry name" value="(Trans)glycosidases"/>
    <property type="match status" value="1"/>
</dbReference>